<dbReference type="InterPro" id="IPR029030">
    <property type="entry name" value="Caspase-like_dom_sf"/>
</dbReference>
<dbReference type="AlphaFoldDB" id="A0A1I7BN83"/>
<organism evidence="2 3">
    <name type="scientific">Lishizhenia tianjinensis</name>
    <dbReference type="NCBI Taxonomy" id="477690"/>
    <lineage>
        <taxon>Bacteria</taxon>
        <taxon>Pseudomonadati</taxon>
        <taxon>Bacteroidota</taxon>
        <taxon>Flavobacteriia</taxon>
        <taxon>Flavobacteriales</taxon>
        <taxon>Crocinitomicaceae</taxon>
        <taxon>Lishizhenia</taxon>
    </lineage>
</organism>
<dbReference type="EMBL" id="FPAS01000006">
    <property type="protein sequence ID" value="SFT88551.1"/>
    <property type="molecule type" value="Genomic_DNA"/>
</dbReference>
<keyword evidence="3" id="KW-1185">Reference proteome</keyword>
<name>A0A1I7BN83_9FLAO</name>
<gene>
    <name evidence="2" type="ORF">SAMN05216474_2924</name>
</gene>
<feature type="domain" description="Gingipain" evidence="1">
    <location>
        <begin position="38"/>
        <end position="185"/>
    </location>
</feature>
<evidence type="ECO:0000259" key="1">
    <source>
        <dbReference type="Pfam" id="PF01364"/>
    </source>
</evidence>
<dbReference type="GO" id="GO:0006508">
    <property type="term" value="P:proteolysis"/>
    <property type="evidence" value="ECO:0007669"/>
    <property type="project" value="InterPro"/>
</dbReference>
<dbReference type="Gene3D" id="3.40.50.1460">
    <property type="match status" value="1"/>
</dbReference>
<dbReference type="GO" id="GO:0008234">
    <property type="term" value="F:cysteine-type peptidase activity"/>
    <property type="evidence" value="ECO:0007669"/>
    <property type="project" value="InterPro"/>
</dbReference>
<dbReference type="Proteomes" id="UP000236454">
    <property type="component" value="Unassembled WGS sequence"/>
</dbReference>
<accession>A0A1I7BN83</accession>
<dbReference type="Pfam" id="PF01364">
    <property type="entry name" value="Peptidase_C25"/>
    <property type="match status" value="1"/>
</dbReference>
<dbReference type="SUPFAM" id="SSF52129">
    <property type="entry name" value="Caspase-like"/>
    <property type="match status" value="1"/>
</dbReference>
<dbReference type="Gene3D" id="2.60.40.4070">
    <property type="match status" value="1"/>
</dbReference>
<reference evidence="2 3" key="1">
    <citation type="submission" date="2016-10" db="EMBL/GenBank/DDBJ databases">
        <authorList>
            <person name="de Groot N.N."/>
        </authorList>
    </citation>
    <scope>NUCLEOTIDE SEQUENCE [LARGE SCALE GENOMIC DNA]</scope>
    <source>
        <strain evidence="2 3">CGMCC 1.7005</strain>
    </source>
</reference>
<dbReference type="InterPro" id="IPR001769">
    <property type="entry name" value="Gingipain"/>
</dbReference>
<evidence type="ECO:0000313" key="3">
    <source>
        <dbReference type="Proteomes" id="UP000236454"/>
    </source>
</evidence>
<dbReference type="STRING" id="477690.SAMN05216474_2924"/>
<proteinExistence type="predicted"/>
<sequence length="1122" mass="127365">MFKAYLGIYENTIEGADFGGEVFSFYKTTSNPINPVDLNVLFDKLQTGVSLMTFFGHATPDGFDLSVEDPQNWNNQGKYPLLIGNACLSGNIFLPNYSSASEEFNHAQNAGTIGFLSSSEYGYPYMLNIYTTELYRQMGFKNYGQTFAQQIQETIKINEQNFAGNFLLQATTAQMIFHGDPGLRLNWHAKPEIDLEIDDVFFTPEDISLATDSLTVNIILTNLGKAITDTFNLEVRRDFPLSAVDSVYNLAINGLLYKDTFKLTIPLQTTIALGVNNFQIQVDLPSFIPENYDEFGNNKVDKTFYYKVDGIIPILPHNYAVVPKDRITIKASTVNPIADFNTYLFEIDTTDLFNSPEKRKLTKSGIGGVYEVAFDEWKNANSNLVDPLILEDSVAYFWRVAVDSTVPQWREYSFQYIEGKEGWGQDHFFQFKNGSFNNVDYVRAHRKREFGPIQKTISAEVYDHSNSVYTMWKLNGAMVDYAICQPVTSIHVAVVDPVTLEPWMSSCAAGTYDPAMDFGNINDDCACRPRSEGYFIFRQNSAQQLQALNDMLLNGIPNGYYYIVYTARNAEFDNWQNLAPDLFNTFQNTLGSDSIFVGQDDMAFIHIGQKGNPAFTTETVAQNVYDFIELEAVISGFDYKGSETSTIIGPAAEWKTMYWKQDALEAPTADSTRLIIQALDHSKNVVLTYDTLFTHNDSITNFNQFIDAANYPYLRLIAKYEDQLKLTPAQVDRWHVLYSPLPEAAIDGSQNYYTWIPGKDTLNEGEDISFAVDVRNIDDIDMDSLLVKYWIEDKDRNIIPLPYPRQDSLRVIDVLRDTITFNTLGLSGLNSLWMEVNPYVNGSLVTTDQPELAHFNNVLQRSFYVTGDDVHPILDVTFDGIHILNGDIVNPQAEILITLKDDNDFLVMDSDADTTQFGIFITDPDGIQKRIPFMHNGTVVMEWIPANDQNKRFKIIYPSLFKKDGMYELYVQGADRSGNLSGDIEYKVNFEVINASTITQMMNYPNPFSTSTQFVFTLTGSKVPDQIRIQIMTVTGTVVRTITEDEIGPIRIGRNITEYAWDGRDDFGDQLANGVYIYRVDVQIDGEDITRREVNITDENNEKVNLSDKYFKNNFGKMYLIR</sequence>
<evidence type="ECO:0000313" key="2">
    <source>
        <dbReference type="EMBL" id="SFT88551.1"/>
    </source>
</evidence>
<protein>
    <submittedName>
        <fullName evidence="2">Peptidase family C25</fullName>
    </submittedName>
</protein>